<name>A0AAU8DUT3_9ACTN</name>
<proteinExistence type="predicted"/>
<organism evidence="2">
    <name type="scientific">Nakamurella sp. A5-74</name>
    <dbReference type="NCBI Taxonomy" id="3158264"/>
    <lineage>
        <taxon>Bacteria</taxon>
        <taxon>Bacillati</taxon>
        <taxon>Actinomycetota</taxon>
        <taxon>Actinomycetes</taxon>
        <taxon>Nakamurellales</taxon>
        <taxon>Nakamurellaceae</taxon>
        <taxon>Nakamurella</taxon>
    </lineage>
</organism>
<protein>
    <submittedName>
        <fullName evidence="2">VOC family protein</fullName>
    </submittedName>
</protein>
<evidence type="ECO:0000313" key="2">
    <source>
        <dbReference type="EMBL" id="XCG65134.1"/>
    </source>
</evidence>
<evidence type="ECO:0000259" key="1">
    <source>
        <dbReference type="PROSITE" id="PS51819"/>
    </source>
</evidence>
<gene>
    <name evidence="2" type="ORF">ABLG96_07515</name>
</gene>
<dbReference type="RefSeq" id="WP_353650745.1">
    <property type="nucleotide sequence ID" value="NZ_CP159218.1"/>
</dbReference>
<sequence>MADRPVSNPIHHIELWTDDLAAGEVSWGWLLGALGWTVGDRWTGGVSWRHAAGPYLVLEQSSAVQPGGHDRMRAGLNHLAVTCASHDELDALRVDAVPHGWSELFADRYPHAGGRQHTALFLENAQGFEVEIVVPRDQATALTPGA</sequence>
<dbReference type="SUPFAM" id="SSF54593">
    <property type="entry name" value="Glyoxalase/Bleomycin resistance protein/Dihydroxybiphenyl dioxygenase"/>
    <property type="match status" value="1"/>
</dbReference>
<dbReference type="InterPro" id="IPR037523">
    <property type="entry name" value="VOC_core"/>
</dbReference>
<dbReference type="EMBL" id="CP159218">
    <property type="protein sequence ID" value="XCG65134.1"/>
    <property type="molecule type" value="Genomic_DNA"/>
</dbReference>
<feature type="domain" description="VOC" evidence="1">
    <location>
        <begin position="9"/>
        <end position="135"/>
    </location>
</feature>
<dbReference type="InterPro" id="IPR029068">
    <property type="entry name" value="Glyas_Bleomycin-R_OHBP_Dase"/>
</dbReference>
<dbReference type="AlphaFoldDB" id="A0AAU8DUT3"/>
<dbReference type="PROSITE" id="PS51819">
    <property type="entry name" value="VOC"/>
    <property type="match status" value="1"/>
</dbReference>
<dbReference type="Gene3D" id="3.10.180.10">
    <property type="entry name" value="2,3-Dihydroxybiphenyl 1,2-Dioxygenase, domain 1"/>
    <property type="match status" value="1"/>
</dbReference>
<dbReference type="Pfam" id="PF13669">
    <property type="entry name" value="Glyoxalase_4"/>
    <property type="match status" value="1"/>
</dbReference>
<accession>A0AAU8DUT3</accession>
<reference evidence="2" key="1">
    <citation type="submission" date="2024-05" db="EMBL/GenBank/DDBJ databases">
        <authorList>
            <person name="Cai S.Y."/>
            <person name="Jin L.M."/>
            <person name="Li H.R."/>
        </authorList>
    </citation>
    <scope>NUCLEOTIDE SEQUENCE</scope>
    <source>
        <strain evidence="2">A5-74</strain>
    </source>
</reference>